<name>A0ABU5NUP4_9GAMM</name>
<dbReference type="Gene3D" id="3.30.1380.10">
    <property type="match status" value="1"/>
</dbReference>
<accession>A0ABU5NUP4</accession>
<evidence type="ECO:0000313" key="1">
    <source>
        <dbReference type="EMBL" id="MEA1079525.1"/>
    </source>
</evidence>
<evidence type="ECO:0000313" key="2">
    <source>
        <dbReference type="Proteomes" id="UP001305746"/>
    </source>
</evidence>
<dbReference type="RefSeq" id="WP_322854045.1">
    <property type="nucleotide sequence ID" value="NZ_JAYDCJ010000001.1"/>
</dbReference>
<comment type="caution">
    <text evidence="1">The sequence shown here is derived from an EMBL/GenBank/DDBJ whole genome shotgun (WGS) entry which is preliminary data.</text>
</comment>
<keyword evidence="2" id="KW-1185">Reference proteome</keyword>
<reference evidence="1 2" key="1">
    <citation type="submission" date="2023-12" db="EMBL/GenBank/DDBJ databases">
        <title>Marinobacter qingdaonensis sp. nov., isolated from the intertidal sediment of Qingdao, PR China.</title>
        <authorList>
            <person name="Li Y."/>
        </authorList>
    </citation>
    <scope>NUCLEOTIDE SEQUENCE [LARGE SCALE GENOMIC DNA]</scope>
    <source>
        <strain evidence="1 2">ASW11-75</strain>
    </source>
</reference>
<sequence>MPSYSEKSAFRLSTCHPDLQKVFQRVIRVFDHSVLCGHRGKDEQNRFFRQGKSKVRWPNGKHNSVPSMAVDAAPWPIDWHDRERFSLFAGFVIGIAREMYDDGEIDHLIRWGGDWDCDTEVTDNGFDDLPHFELINP</sequence>
<dbReference type="SUPFAM" id="SSF55166">
    <property type="entry name" value="Hedgehog/DD-peptidase"/>
    <property type="match status" value="1"/>
</dbReference>
<proteinExistence type="predicted"/>
<gene>
    <name evidence="1" type="ORF">U5822_02515</name>
</gene>
<evidence type="ECO:0008006" key="3">
    <source>
        <dbReference type="Google" id="ProtNLM"/>
    </source>
</evidence>
<organism evidence="1 2">
    <name type="scientific">Marinobacter qingdaonensis</name>
    <dbReference type="NCBI Taxonomy" id="3108486"/>
    <lineage>
        <taxon>Bacteria</taxon>
        <taxon>Pseudomonadati</taxon>
        <taxon>Pseudomonadota</taxon>
        <taxon>Gammaproteobacteria</taxon>
        <taxon>Pseudomonadales</taxon>
        <taxon>Marinobacteraceae</taxon>
        <taxon>Marinobacter</taxon>
    </lineage>
</organism>
<dbReference type="InterPro" id="IPR009045">
    <property type="entry name" value="Zn_M74/Hedgehog-like"/>
</dbReference>
<protein>
    <recommendedName>
        <fullName evidence="3">Peptidoglycan L-alanyl-D-glutamate endopeptidase CwlK</fullName>
    </recommendedName>
</protein>
<dbReference type="Proteomes" id="UP001305746">
    <property type="component" value="Unassembled WGS sequence"/>
</dbReference>
<dbReference type="EMBL" id="JAYDCJ010000001">
    <property type="protein sequence ID" value="MEA1079525.1"/>
    <property type="molecule type" value="Genomic_DNA"/>
</dbReference>